<feature type="transmembrane region" description="Helical" evidence="1">
    <location>
        <begin position="267"/>
        <end position="284"/>
    </location>
</feature>
<keyword evidence="1" id="KW-1133">Transmembrane helix</keyword>
<dbReference type="Pfam" id="PF18940">
    <property type="entry name" value="DUF5687"/>
    <property type="match status" value="1"/>
</dbReference>
<dbReference type="InterPro" id="IPR043742">
    <property type="entry name" value="DUF5687"/>
</dbReference>
<feature type="transmembrane region" description="Helical" evidence="1">
    <location>
        <begin position="188"/>
        <end position="209"/>
    </location>
</feature>
<feature type="transmembrane region" description="Helical" evidence="1">
    <location>
        <begin position="296"/>
        <end position="318"/>
    </location>
</feature>
<feature type="transmembrane region" description="Helical" evidence="1">
    <location>
        <begin position="367"/>
        <end position="387"/>
    </location>
</feature>
<reference evidence="3" key="1">
    <citation type="submission" date="2016-10" db="EMBL/GenBank/DDBJ databases">
        <authorList>
            <person name="Varghese N."/>
            <person name="Submissions S."/>
        </authorList>
    </citation>
    <scope>NUCLEOTIDE SEQUENCE [LARGE SCALE GENOMIC DNA]</scope>
    <source>
        <strain evidence="3">CGMCC 1.12402</strain>
    </source>
</reference>
<keyword evidence="1" id="KW-0472">Membrane</keyword>
<dbReference type="AlphaFoldDB" id="A0A1I0MTM1"/>
<evidence type="ECO:0000313" key="2">
    <source>
        <dbReference type="EMBL" id="SEV92044.1"/>
    </source>
</evidence>
<gene>
    <name evidence="2" type="ORF">SAMN05216290_0691</name>
</gene>
<feature type="transmembrane region" description="Helical" evidence="1">
    <location>
        <begin position="54"/>
        <end position="81"/>
    </location>
</feature>
<feature type="transmembrane region" description="Helical" evidence="1">
    <location>
        <begin position="408"/>
        <end position="426"/>
    </location>
</feature>
<organism evidence="2 3">
    <name type="scientific">Roseivirga pacifica</name>
    <dbReference type="NCBI Taxonomy" id="1267423"/>
    <lineage>
        <taxon>Bacteria</taxon>
        <taxon>Pseudomonadati</taxon>
        <taxon>Bacteroidota</taxon>
        <taxon>Cytophagia</taxon>
        <taxon>Cytophagales</taxon>
        <taxon>Roseivirgaceae</taxon>
        <taxon>Roseivirga</taxon>
    </lineage>
</organism>
<evidence type="ECO:0000256" key="1">
    <source>
        <dbReference type="SAM" id="Phobius"/>
    </source>
</evidence>
<accession>A0A1I0MTM1</accession>
<feature type="transmembrane region" description="Helical" evidence="1">
    <location>
        <begin position="432"/>
        <end position="453"/>
    </location>
</feature>
<dbReference type="EMBL" id="FOIR01000001">
    <property type="protein sequence ID" value="SEV92044.1"/>
    <property type="molecule type" value="Genomic_DNA"/>
</dbReference>
<keyword evidence="1" id="KW-0812">Transmembrane</keyword>
<dbReference type="Proteomes" id="UP000199437">
    <property type="component" value="Unassembled WGS sequence"/>
</dbReference>
<dbReference type="STRING" id="1267423.SAMN05216290_0691"/>
<evidence type="ECO:0000313" key="3">
    <source>
        <dbReference type="Proteomes" id="UP000199437"/>
    </source>
</evidence>
<feature type="transmembrane region" description="Helical" evidence="1">
    <location>
        <begin position="102"/>
        <end position="123"/>
    </location>
</feature>
<feature type="transmembrane region" description="Helical" evidence="1">
    <location>
        <begin position="156"/>
        <end position="176"/>
    </location>
</feature>
<sequence length="479" mass="54853">MRSPIWAKNMLANLFLAFAAIMICSYMLILGISLKPLLYKFFPDEDPIQLVNGALIYYFFFEFTIRFFLQNVPVLSIQPYLHLPIKKGSIIHFMLRKSQLSVFNLMAIFTFTPFAIMGVGSEYGALAGFVWWLTIVGVAMTIHFATIFFKKKLNDMPNLLVGLWAVFLGLGALDYFEIVSLSSVSDMLFGAVIGQPAFAAVPIVLWLVFYRLNHGYLFNNTYPEELATKKEQAKISGDFAFLKRFGRIGELIALDLKLILRHKRPRNTLVMGGFLLFYGLIFYTQDTYMEKFDHMFLFVGIFITGIFLIQHGQFLLSWESSYFDFVLVRKTTFKEFFEAKYYMFVAFATIAFVVSLGYAYFGWRIVLFNLAAYFFNIGVNAFIIMRLSMMSPKKIDLNKRAAFNYEGVGAAQFIIAIPVLLLPYLFYVPLAIAGYANMGLVLTAVVGLIGFLLRDKLLDWLTKEFTKKRHEIAAGFRAQ</sequence>
<feature type="transmembrane region" description="Helical" evidence="1">
    <location>
        <begin position="129"/>
        <end position="149"/>
    </location>
</feature>
<feature type="transmembrane region" description="Helical" evidence="1">
    <location>
        <begin position="339"/>
        <end position="361"/>
    </location>
</feature>
<evidence type="ECO:0008006" key="4">
    <source>
        <dbReference type="Google" id="ProtNLM"/>
    </source>
</evidence>
<keyword evidence="3" id="KW-1185">Reference proteome</keyword>
<protein>
    <recommendedName>
        <fullName evidence="4">ABC-2 type transport system permease protein</fullName>
    </recommendedName>
</protein>
<feature type="transmembrane region" description="Helical" evidence="1">
    <location>
        <begin position="12"/>
        <end position="34"/>
    </location>
</feature>
<proteinExistence type="predicted"/>
<name>A0A1I0MTM1_9BACT</name>